<dbReference type="PANTHER" id="PTHR43442:SF3">
    <property type="entry name" value="GLUCONOKINASE-RELATED"/>
    <property type="match status" value="1"/>
</dbReference>
<sequence length="174" mass="18764">MTTHVVVMGVSGSGKTTVAEGIAERTGWIFAEADKFHPQANIDKMASGTPLTDEDRWPWLRDLAAWMAEHAARGEDTVITCSALKRSYRDVLRADVAALGGGHRVVFAHLHGSAELIADRLKGRKGHFMPASLLQSQIDTLEELAPDEDGVVLDLSADPQQLIDEAVADVAPGR</sequence>
<dbReference type="GO" id="GO:0046316">
    <property type="term" value="F:gluconokinase activity"/>
    <property type="evidence" value="ECO:0007669"/>
    <property type="project" value="UniProtKB-EC"/>
</dbReference>
<dbReference type="RefSeq" id="WP_130630523.1">
    <property type="nucleotide sequence ID" value="NZ_CP036164.1"/>
</dbReference>
<dbReference type="KEGG" id="jli:EXU32_14395"/>
<dbReference type="OrthoDB" id="9795716at2"/>
<keyword evidence="7 10" id="KW-0067">ATP-binding</keyword>
<name>A0A4P6MWG4_9MICO</name>
<dbReference type="GO" id="GO:0019521">
    <property type="term" value="P:D-gluconate metabolic process"/>
    <property type="evidence" value="ECO:0007669"/>
    <property type="project" value="UniProtKB-KW"/>
</dbReference>
<comment type="pathway">
    <text evidence="1">Carbohydrate acid metabolism.</text>
</comment>
<dbReference type="EMBL" id="CP036164">
    <property type="protein sequence ID" value="QBF47332.1"/>
    <property type="molecule type" value="Genomic_DNA"/>
</dbReference>
<evidence type="ECO:0000256" key="7">
    <source>
        <dbReference type="ARBA" id="ARBA00022840"/>
    </source>
</evidence>
<dbReference type="GO" id="GO:0005737">
    <property type="term" value="C:cytoplasm"/>
    <property type="evidence" value="ECO:0007669"/>
    <property type="project" value="TreeGrafter"/>
</dbReference>
<dbReference type="GO" id="GO:0005524">
    <property type="term" value="F:ATP binding"/>
    <property type="evidence" value="ECO:0007669"/>
    <property type="project" value="UniProtKB-KW"/>
</dbReference>
<comment type="similarity">
    <text evidence="2 10">Belongs to the gluconokinase GntK/GntV family.</text>
</comment>
<evidence type="ECO:0000256" key="2">
    <source>
        <dbReference type="ARBA" id="ARBA00008420"/>
    </source>
</evidence>
<dbReference type="Pfam" id="PF13671">
    <property type="entry name" value="AAA_33"/>
    <property type="match status" value="1"/>
</dbReference>
<keyword evidence="12" id="KW-1185">Reference proteome</keyword>
<keyword evidence="4 10" id="KW-0808">Transferase</keyword>
<comment type="catalytic activity">
    <reaction evidence="9 10">
        <text>D-gluconate + ATP = 6-phospho-D-gluconate + ADP + H(+)</text>
        <dbReference type="Rhea" id="RHEA:19433"/>
        <dbReference type="ChEBI" id="CHEBI:15378"/>
        <dbReference type="ChEBI" id="CHEBI:18391"/>
        <dbReference type="ChEBI" id="CHEBI:30616"/>
        <dbReference type="ChEBI" id="CHEBI:58759"/>
        <dbReference type="ChEBI" id="CHEBI:456216"/>
        <dbReference type="EC" id="2.7.1.12"/>
    </reaction>
</comment>
<dbReference type="InterPro" id="IPR027417">
    <property type="entry name" value="P-loop_NTPase"/>
</dbReference>
<dbReference type="SUPFAM" id="SSF52540">
    <property type="entry name" value="P-loop containing nucleoside triphosphate hydrolases"/>
    <property type="match status" value="1"/>
</dbReference>
<keyword evidence="5 10" id="KW-0547">Nucleotide-binding</keyword>
<dbReference type="CDD" id="cd02021">
    <property type="entry name" value="GntK"/>
    <property type="match status" value="1"/>
</dbReference>
<evidence type="ECO:0000256" key="3">
    <source>
        <dbReference type="ARBA" id="ARBA00012054"/>
    </source>
</evidence>
<evidence type="ECO:0000256" key="10">
    <source>
        <dbReference type="RuleBase" id="RU363066"/>
    </source>
</evidence>
<keyword evidence="8" id="KW-0311">Gluconate utilization</keyword>
<evidence type="ECO:0000256" key="8">
    <source>
        <dbReference type="ARBA" id="ARBA00023064"/>
    </source>
</evidence>
<dbReference type="Gene3D" id="3.40.50.300">
    <property type="entry name" value="P-loop containing nucleotide triphosphate hydrolases"/>
    <property type="match status" value="1"/>
</dbReference>
<evidence type="ECO:0000256" key="4">
    <source>
        <dbReference type="ARBA" id="ARBA00022679"/>
    </source>
</evidence>
<evidence type="ECO:0000256" key="1">
    <source>
        <dbReference type="ARBA" id="ARBA00004761"/>
    </source>
</evidence>
<dbReference type="AlphaFoldDB" id="A0A4P6MWG4"/>
<keyword evidence="6 10" id="KW-0418">Kinase</keyword>
<dbReference type="Proteomes" id="UP000290408">
    <property type="component" value="Chromosome"/>
</dbReference>
<gene>
    <name evidence="11" type="ORF">EXU32_14395</name>
</gene>
<dbReference type="InterPro" id="IPR006001">
    <property type="entry name" value="Therm_gnt_kin"/>
</dbReference>
<dbReference type="FunFam" id="3.40.50.300:FF:000522">
    <property type="entry name" value="Gluconokinase"/>
    <property type="match status" value="1"/>
</dbReference>
<dbReference type="STRING" id="1216970.GCA_001570985_01917"/>
<evidence type="ECO:0000256" key="6">
    <source>
        <dbReference type="ARBA" id="ARBA00022777"/>
    </source>
</evidence>
<evidence type="ECO:0000256" key="9">
    <source>
        <dbReference type="ARBA" id="ARBA00048090"/>
    </source>
</evidence>
<proteinExistence type="inferred from homology"/>
<dbReference type="PANTHER" id="PTHR43442">
    <property type="entry name" value="GLUCONOKINASE-RELATED"/>
    <property type="match status" value="1"/>
</dbReference>
<dbReference type="EC" id="2.7.1.12" evidence="3 10"/>
<evidence type="ECO:0000256" key="5">
    <source>
        <dbReference type="ARBA" id="ARBA00022741"/>
    </source>
</evidence>
<reference evidence="11 12" key="1">
    <citation type="submission" date="2019-02" db="EMBL/GenBank/DDBJ databases">
        <title>Genomic data mining of an Antarctic deep-sea actinobacterium, Janibacterlimosus P3-3-X1.</title>
        <authorList>
            <person name="Liao L."/>
            <person name="Chen B."/>
        </authorList>
    </citation>
    <scope>NUCLEOTIDE SEQUENCE [LARGE SCALE GENOMIC DNA]</scope>
    <source>
        <strain evidence="11 12">P3-3-X1</strain>
    </source>
</reference>
<protein>
    <recommendedName>
        <fullName evidence="3 10">Gluconokinase</fullName>
        <ecNumber evidence="3 10">2.7.1.12</ecNumber>
    </recommendedName>
</protein>
<accession>A0A4P6MWG4</accession>
<dbReference type="NCBIfam" id="TIGR01313">
    <property type="entry name" value="therm_gnt_kin"/>
    <property type="match status" value="1"/>
</dbReference>
<evidence type="ECO:0000313" key="12">
    <source>
        <dbReference type="Proteomes" id="UP000290408"/>
    </source>
</evidence>
<evidence type="ECO:0000313" key="11">
    <source>
        <dbReference type="EMBL" id="QBF47332.1"/>
    </source>
</evidence>
<organism evidence="11 12">
    <name type="scientific">Janibacter limosus</name>
    <dbReference type="NCBI Taxonomy" id="53458"/>
    <lineage>
        <taxon>Bacteria</taxon>
        <taxon>Bacillati</taxon>
        <taxon>Actinomycetota</taxon>
        <taxon>Actinomycetes</taxon>
        <taxon>Micrococcales</taxon>
        <taxon>Intrasporangiaceae</taxon>
        <taxon>Janibacter</taxon>
    </lineage>
</organism>